<organism evidence="1 2">
    <name type="scientific">Dyella caseinilytica</name>
    <dbReference type="NCBI Taxonomy" id="1849581"/>
    <lineage>
        <taxon>Bacteria</taxon>
        <taxon>Pseudomonadati</taxon>
        <taxon>Pseudomonadota</taxon>
        <taxon>Gammaproteobacteria</taxon>
        <taxon>Lysobacterales</taxon>
        <taxon>Rhodanobacteraceae</taxon>
        <taxon>Dyella</taxon>
    </lineage>
</organism>
<accession>A0ABX7GZL4</accession>
<evidence type="ECO:0000313" key="2">
    <source>
        <dbReference type="Proteomes" id="UP000663181"/>
    </source>
</evidence>
<reference evidence="1 2" key="1">
    <citation type="submission" date="2020-10" db="EMBL/GenBank/DDBJ databases">
        <title>Phylogeny of dyella-like bacteria.</title>
        <authorList>
            <person name="Fu J."/>
        </authorList>
    </citation>
    <scope>NUCLEOTIDE SEQUENCE [LARGE SCALE GENOMIC DNA]</scope>
    <source>
        <strain evidence="1 2">DHOB09</strain>
    </source>
</reference>
<dbReference type="Proteomes" id="UP000663181">
    <property type="component" value="Chromosome"/>
</dbReference>
<name>A0ABX7GZL4_9GAMM</name>
<protein>
    <submittedName>
        <fullName evidence="1">Uncharacterized protein</fullName>
    </submittedName>
</protein>
<dbReference type="RefSeq" id="WP_188798963.1">
    <property type="nucleotide sequence ID" value="NZ_BMIZ01000001.1"/>
</dbReference>
<sequence length="288" mass="31523">MNAIIPPPIASVIGAARSPWRPLFWEPVNGTGERLMAGAIYMHEGRIGATRIIRDDVLDSLYGKQSAGAKRIIEHGLAVFCEAAGAANSLEKLSAPIMGLIPGDLRITAARSLPELLRTIAILHSSLANLDKLEELEESDAPMQEEVNRRFSTEVRDLIVRERPDLMQYFGREAKLVDGGQNVRFGFCSPRVVAHFNVLHPIRVSASLRDARARLFELQRVQAMISLPKAALIGAVTRDDDATLSAKQINNLLEARREITEEALAAGVEYFPVTNASDGAQRVLKLAA</sequence>
<gene>
    <name evidence="1" type="ORF">ISN74_08770</name>
</gene>
<dbReference type="EMBL" id="CP064030">
    <property type="protein sequence ID" value="QRN55396.1"/>
    <property type="molecule type" value="Genomic_DNA"/>
</dbReference>
<evidence type="ECO:0000313" key="1">
    <source>
        <dbReference type="EMBL" id="QRN55396.1"/>
    </source>
</evidence>
<proteinExistence type="predicted"/>
<keyword evidence="2" id="KW-1185">Reference proteome</keyword>